<evidence type="ECO:0000256" key="2">
    <source>
        <dbReference type="ARBA" id="ARBA00023125"/>
    </source>
</evidence>
<evidence type="ECO:0000313" key="6">
    <source>
        <dbReference type="Proteomes" id="UP000235347"/>
    </source>
</evidence>
<evidence type="ECO:0000256" key="3">
    <source>
        <dbReference type="ARBA" id="ARBA00023163"/>
    </source>
</evidence>
<dbReference type="Proteomes" id="UP000235347">
    <property type="component" value="Unassembled WGS sequence"/>
</dbReference>
<dbReference type="EMBL" id="PNYB01000010">
    <property type="protein sequence ID" value="PMS24330.1"/>
    <property type="molecule type" value="Genomic_DNA"/>
</dbReference>
<feature type="domain" description="HTH cro/C1-type" evidence="4">
    <location>
        <begin position="20"/>
        <end position="73"/>
    </location>
</feature>
<dbReference type="GO" id="GO:0003700">
    <property type="term" value="F:DNA-binding transcription factor activity"/>
    <property type="evidence" value="ECO:0007669"/>
    <property type="project" value="TreeGrafter"/>
</dbReference>
<dbReference type="RefSeq" id="WP_102610381.1">
    <property type="nucleotide sequence ID" value="NZ_CADIKD010000007.1"/>
</dbReference>
<evidence type="ECO:0000313" key="5">
    <source>
        <dbReference type="EMBL" id="PMS24330.1"/>
    </source>
</evidence>
<dbReference type="SUPFAM" id="SSF47413">
    <property type="entry name" value="lambda repressor-like DNA-binding domains"/>
    <property type="match status" value="1"/>
</dbReference>
<dbReference type="InterPro" id="IPR010982">
    <property type="entry name" value="Lambda_DNA-bd_dom_sf"/>
</dbReference>
<evidence type="ECO:0000256" key="1">
    <source>
        <dbReference type="ARBA" id="ARBA00023015"/>
    </source>
</evidence>
<accession>A0A2N7W4M0</accession>
<dbReference type="GO" id="GO:0003677">
    <property type="term" value="F:DNA binding"/>
    <property type="evidence" value="ECO:0007669"/>
    <property type="project" value="UniProtKB-KW"/>
</dbReference>
<dbReference type="InterPro" id="IPR050807">
    <property type="entry name" value="TransReg_Diox_bact_type"/>
</dbReference>
<evidence type="ECO:0000259" key="4">
    <source>
        <dbReference type="PROSITE" id="PS50943"/>
    </source>
</evidence>
<dbReference type="PANTHER" id="PTHR46797:SF23">
    <property type="entry name" value="HTH-TYPE TRANSCRIPTIONAL REGULATOR SUTR"/>
    <property type="match status" value="1"/>
</dbReference>
<dbReference type="PROSITE" id="PS50943">
    <property type="entry name" value="HTH_CROC1"/>
    <property type="match status" value="1"/>
</dbReference>
<dbReference type="AlphaFoldDB" id="A0A2N7W4M0"/>
<gene>
    <name evidence="5" type="ORF">C0Z19_13730</name>
</gene>
<keyword evidence="6" id="KW-1185">Reference proteome</keyword>
<protein>
    <submittedName>
        <fullName evidence="5">XRE family transcriptional regulator</fullName>
    </submittedName>
</protein>
<dbReference type="PANTHER" id="PTHR46797">
    <property type="entry name" value="HTH-TYPE TRANSCRIPTIONAL REGULATOR"/>
    <property type="match status" value="1"/>
</dbReference>
<dbReference type="SMART" id="SM00530">
    <property type="entry name" value="HTH_XRE"/>
    <property type="match status" value="1"/>
</dbReference>
<proteinExistence type="predicted"/>
<sequence length="92" mass="10781">MEIDKNKFERWLRERFAGNLRRIREQRKLSQEKLGAECGFHRTYISQVEHAVNITLDSLQKLAKVLEVDPVELLSESEQPAKGCRCIDTPQR</sequence>
<organism evidence="5 6">
    <name type="scientific">Trinickia soli</name>
    <dbReference type="NCBI Taxonomy" id="380675"/>
    <lineage>
        <taxon>Bacteria</taxon>
        <taxon>Pseudomonadati</taxon>
        <taxon>Pseudomonadota</taxon>
        <taxon>Betaproteobacteria</taxon>
        <taxon>Burkholderiales</taxon>
        <taxon>Burkholderiaceae</taxon>
        <taxon>Trinickia</taxon>
    </lineage>
</organism>
<comment type="caution">
    <text evidence="5">The sequence shown here is derived from an EMBL/GenBank/DDBJ whole genome shotgun (WGS) entry which is preliminary data.</text>
</comment>
<reference evidence="5 6" key="1">
    <citation type="submission" date="2018-01" db="EMBL/GenBank/DDBJ databases">
        <title>Whole genome analyses suggest that Burkholderia sensu lato contains two further novel genera in the rhizoxinica-symbiotica group Mycetohabitans gen. nov., and Trinickia gen. nov.: implications for the evolution of diazotrophy and nodulation in the Burkholderiaceae.</title>
        <authorList>
            <person name="Estrada-de los Santos P."/>
            <person name="Palmer M."/>
            <person name="Chavez-Ramirez B."/>
            <person name="Beukes C."/>
            <person name="Steenkamp E.T."/>
            <person name="Hirsch A.M."/>
            <person name="Manyaka P."/>
            <person name="Maluk M."/>
            <person name="Lafos M."/>
            <person name="Crook M."/>
            <person name="Gross E."/>
            <person name="Simon M.F."/>
            <person name="Bueno dos Reis Junior F."/>
            <person name="Poole P.S."/>
            <person name="Venter S.N."/>
            <person name="James E.K."/>
        </authorList>
    </citation>
    <scope>NUCLEOTIDE SEQUENCE [LARGE SCALE GENOMIC DNA]</scope>
    <source>
        <strain evidence="5 6">GP25-8</strain>
    </source>
</reference>
<dbReference type="Pfam" id="PF01381">
    <property type="entry name" value="HTH_3"/>
    <property type="match status" value="1"/>
</dbReference>
<dbReference type="CDD" id="cd00093">
    <property type="entry name" value="HTH_XRE"/>
    <property type="match status" value="1"/>
</dbReference>
<keyword evidence="3" id="KW-0804">Transcription</keyword>
<keyword evidence="2" id="KW-0238">DNA-binding</keyword>
<keyword evidence="1" id="KW-0805">Transcription regulation</keyword>
<dbReference type="InterPro" id="IPR001387">
    <property type="entry name" value="Cro/C1-type_HTH"/>
</dbReference>
<dbReference type="GO" id="GO:0005829">
    <property type="term" value="C:cytosol"/>
    <property type="evidence" value="ECO:0007669"/>
    <property type="project" value="TreeGrafter"/>
</dbReference>
<name>A0A2N7W4M0_9BURK</name>
<dbReference type="Gene3D" id="1.10.260.40">
    <property type="entry name" value="lambda repressor-like DNA-binding domains"/>
    <property type="match status" value="1"/>
</dbReference>